<dbReference type="InterPro" id="IPR041921">
    <property type="entry name" value="NuoE_N"/>
</dbReference>
<dbReference type="Gene3D" id="1.10.10.1590">
    <property type="entry name" value="NADH-quinone oxidoreductase subunit E"/>
    <property type="match status" value="1"/>
</dbReference>
<keyword evidence="5 7" id="KW-0411">Iron-sulfur</keyword>
<dbReference type="CDD" id="cd03064">
    <property type="entry name" value="TRX_Fd_NuoE"/>
    <property type="match status" value="1"/>
</dbReference>
<evidence type="ECO:0000256" key="7">
    <source>
        <dbReference type="PIRSR" id="PIRSR000216-1"/>
    </source>
</evidence>
<sequence>MQSKEVKSEAAKAKKSPSDHPSGDKRFKVLDMTMKRNQYRQDALIEVLHKAQEAFGYLEEDVLLYVARGLKLPLSRVYGVATFYHLFTLKPSGAHTCVVCLGTACYVKGGGEIVKEIEQKFGIRPGETTPDGQVSVMAARCIGACGIAPAVVFDGTVASKQTPEVVVNRLAQYQKTE</sequence>
<keyword evidence="2 7" id="KW-0001">2Fe-2S</keyword>
<dbReference type="EMBL" id="CP159837">
    <property type="protein sequence ID" value="XCM39427.1"/>
    <property type="molecule type" value="Genomic_DNA"/>
</dbReference>
<feature type="binding site" evidence="7">
    <location>
        <position position="105"/>
    </location>
    <ligand>
        <name>[2Fe-2S] cluster</name>
        <dbReference type="ChEBI" id="CHEBI:190135"/>
    </ligand>
</feature>
<dbReference type="InterPro" id="IPR002023">
    <property type="entry name" value="NuoE-like"/>
</dbReference>
<dbReference type="PANTHER" id="PTHR43342">
    <property type="entry name" value="NADH-QUINONE OXIDOREDUCTASE, E SUBUNIT"/>
    <property type="match status" value="1"/>
</dbReference>
<evidence type="ECO:0000256" key="1">
    <source>
        <dbReference type="ARBA" id="ARBA00010643"/>
    </source>
</evidence>
<evidence type="ECO:0000313" key="9">
    <source>
        <dbReference type="EMBL" id="XCM39427.1"/>
    </source>
</evidence>
<name>A0AAU8JKY2_9CYAN</name>
<dbReference type="Pfam" id="PF01257">
    <property type="entry name" value="2Fe-2S_thioredx"/>
    <property type="match status" value="1"/>
</dbReference>
<keyword evidence="4 7" id="KW-0408">Iron</keyword>
<dbReference type="GO" id="GO:0046872">
    <property type="term" value="F:metal ion binding"/>
    <property type="evidence" value="ECO:0007669"/>
    <property type="project" value="UniProtKB-KW"/>
</dbReference>
<dbReference type="GO" id="GO:0051537">
    <property type="term" value="F:2 iron, 2 sulfur cluster binding"/>
    <property type="evidence" value="ECO:0007669"/>
    <property type="project" value="UniProtKB-KW"/>
</dbReference>
<evidence type="ECO:0000256" key="5">
    <source>
        <dbReference type="ARBA" id="ARBA00023014"/>
    </source>
</evidence>
<evidence type="ECO:0000256" key="4">
    <source>
        <dbReference type="ARBA" id="ARBA00023004"/>
    </source>
</evidence>
<accession>A0AAU8JKY2</accession>
<dbReference type="NCBIfam" id="NF005747">
    <property type="entry name" value="PRK07571.1"/>
    <property type="match status" value="1"/>
</dbReference>
<evidence type="ECO:0000256" key="3">
    <source>
        <dbReference type="ARBA" id="ARBA00022723"/>
    </source>
</evidence>
<keyword evidence="3 7" id="KW-0479">Metal-binding</keyword>
<evidence type="ECO:0000256" key="8">
    <source>
        <dbReference type="SAM" id="MobiDB-lite"/>
    </source>
</evidence>
<feature type="binding site" evidence="7">
    <location>
        <position position="100"/>
    </location>
    <ligand>
        <name>[2Fe-2S] cluster</name>
        <dbReference type="ChEBI" id="CHEBI:190135"/>
    </ligand>
</feature>
<dbReference type="RefSeq" id="WP_354636152.1">
    <property type="nucleotide sequence ID" value="NZ_CP159837.1"/>
</dbReference>
<feature type="region of interest" description="Disordered" evidence="8">
    <location>
        <begin position="1"/>
        <end position="26"/>
    </location>
</feature>
<feature type="binding site" evidence="7">
    <location>
        <position position="141"/>
    </location>
    <ligand>
        <name>[2Fe-2S] cluster</name>
        <dbReference type="ChEBI" id="CHEBI:190135"/>
    </ligand>
</feature>
<dbReference type="InterPro" id="IPR036249">
    <property type="entry name" value="Thioredoxin-like_sf"/>
</dbReference>
<dbReference type="Gene3D" id="3.40.30.10">
    <property type="entry name" value="Glutaredoxin"/>
    <property type="match status" value="1"/>
</dbReference>
<dbReference type="PIRSF" id="PIRSF000216">
    <property type="entry name" value="NADH_DH_24kDa"/>
    <property type="match status" value="1"/>
</dbReference>
<evidence type="ECO:0000256" key="6">
    <source>
        <dbReference type="ARBA" id="ARBA00034078"/>
    </source>
</evidence>
<dbReference type="GO" id="GO:0016491">
    <property type="term" value="F:oxidoreductase activity"/>
    <property type="evidence" value="ECO:0007669"/>
    <property type="project" value="InterPro"/>
</dbReference>
<proteinExistence type="inferred from homology"/>
<dbReference type="AlphaFoldDB" id="A0AAU8JKY2"/>
<comment type="cofactor">
    <cofactor evidence="7">
        <name>[2Fe-2S] cluster</name>
        <dbReference type="ChEBI" id="CHEBI:190135"/>
    </cofactor>
    <text evidence="7">Binds 1 [2Fe-2S] cluster.</text>
</comment>
<comment type="cofactor">
    <cofactor evidence="6">
        <name>[2Fe-2S] cluster</name>
        <dbReference type="ChEBI" id="CHEBI:190135"/>
    </cofactor>
</comment>
<dbReference type="PANTHER" id="PTHR43342:SF2">
    <property type="entry name" value="POTENTIAL NAD-REDUCING HYDROGENASE SUBUNIT"/>
    <property type="match status" value="1"/>
</dbReference>
<gene>
    <name evidence="9" type="primary">hoxE</name>
    <name evidence="9" type="ORF">ABWT76_002359</name>
</gene>
<dbReference type="SUPFAM" id="SSF52833">
    <property type="entry name" value="Thioredoxin-like"/>
    <property type="match status" value="1"/>
</dbReference>
<organism evidence="9">
    <name type="scientific">Planktothricoides raciborskii GIHE-MW2</name>
    <dbReference type="NCBI Taxonomy" id="2792601"/>
    <lineage>
        <taxon>Bacteria</taxon>
        <taxon>Bacillati</taxon>
        <taxon>Cyanobacteriota</taxon>
        <taxon>Cyanophyceae</taxon>
        <taxon>Oscillatoriophycideae</taxon>
        <taxon>Oscillatoriales</taxon>
        <taxon>Oscillatoriaceae</taxon>
        <taxon>Planktothricoides</taxon>
    </lineage>
</organism>
<dbReference type="InterPro" id="IPR028431">
    <property type="entry name" value="NADP_DH_HndA-like"/>
</dbReference>
<dbReference type="InterPro" id="IPR042128">
    <property type="entry name" value="NuoE_dom"/>
</dbReference>
<feature type="binding site" evidence="7">
    <location>
        <position position="145"/>
    </location>
    <ligand>
        <name>[2Fe-2S] cluster</name>
        <dbReference type="ChEBI" id="CHEBI:190135"/>
    </ligand>
</feature>
<protein>
    <submittedName>
        <fullName evidence="9">Bidirectional hydrogenase complex protein HoxE</fullName>
    </submittedName>
</protein>
<reference evidence="9" key="1">
    <citation type="submission" date="2024-07" db="EMBL/GenBank/DDBJ databases">
        <authorList>
            <person name="Kim Y.J."/>
            <person name="Jeong J.Y."/>
        </authorList>
    </citation>
    <scope>NUCLEOTIDE SEQUENCE</scope>
    <source>
        <strain evidence="9">GIHE-MW2</strain>
    </source>
</reference>
<evidence type="ECO:0000256" key="2">
    <source>
        <dbReference type="ARBA" id="ARBA00022714"/>
    </source>
</evidence>
<comment type="similarity">
    <text evidence="1">Belongs to the complex I 24 kDa subunit family.</text>
</comment>
<dbReference type="FunFam" id="1.10.10.1590:FF:000001">
    <property type="entry name" value="NADH-quinone oxidoreductase subunit E"/>
    <property type="match status" value="1"/>
</dbReference>